<keyword evidence="4" id="KW-1185">Reference proteome</keyword>
<dbReference type="Pfam" id="PF00069">
    <property type="entry name" value="Pkinase"/>
    <property type="match status" value="1"/>
</dbReference>
<reference evidence="3" key="1">
    <citation type="submission" date="2021-01" db="EMBL/GenBank/DDBJ databases">
        <authorList>
            <consortium name="Genoscope - CEA"/>
            <person name="William W."/>
        </authorList>
    </citation>
    <scope>NUCLEOTIDE SEQUENCE</scope>
</reference>
<keyword evidence="1" id="KW-0175">Coiled coil</keyword>
<name>A0A8S1P0X2_9CILI</name>
<evidence type="ECO:0000313" key="4">
    <source>
        <dbReference type="Proteomes" id="UP000692954"/>
    </source>
</evidence>
<feature type="coiled-coil region" evidence="1">
    <location>
        <begin position="131"/>
        <end position="269"/>
    </location>
</feature>
<accession>A0A8S1P0X2</accession>
<feature type="domain" description="Protein kinase" evidence="2">
    <location>
        <begin position="1"/>
        <end position="120"/>
    </location>
</feature>
<dbReference type="GO" id="GO:0005634">
    <property type="term" value="C:nucleus"/>
    <property type="evidence" value="ECO:0007669"/>
    <property type="project" value="TreeGrafter"/>
</dbReference>
<dbReference type="AlphaFoldDB" id="A0A8S1P0X2"/>
<dbReference type="PANTHER" id="PTHR44167:SF24">
    <property type="entry name" value="SERINE_THREONINE-PROTEIN KINASE CHK2"/>
    <property type="match status" value="1"/>
</dbReference>
<feature type="coiled-coil region" evidence="1">
    <location>
        <begin position="421"/>
        <end position="486"/>
    </location>
</feature>
<dbReference type="OrthoDB" id="320393at2759"/>
<evidence type="ECO:0000313" key="3">
    <source>
        <dbReference type="EMBL" id="CAD8096095.1"/>
    </source>
</evidence>
<dbReference type="GO" id="GO:0004674">
    <property type="term" value="F:protein serine/threonine kinase activity"/>
    <property type="evidence" value="ECO:0007669"/>
    <property type="project" value="TreeGrafter"/>
</dbReference>
<dbReference type="EMBL" id="CAJJDN010000065">
    <property type="protein sequence ID" value="CAD8096095.1"/>
    <property type="molecule type" value="Genomic_DNA"/>
</dbReference>
<comment type="caution">
    <text evidence="3">The sequence shown here is derived from an EMBL/GenBank/DDBJ whole genome shotgun (WGS) entry which is preliminary data.</text>
</comment>
<protein>
    <recommendedName>
        <fullName evidence="2">Protein kinase domain-containing protein</fullName>
    </recommendedName>
</protein>
<dbReference type="InterPro" id="IPR000719">
    <property type="entry name" value="Prot_kinase_dom"/>
</dbReference>
<organism evidence="3 4">
    <name type="scientific">Paramecium sonneborni</name>
    <dbReference type="NCBI Taxonomy" id="65129"/>
    <lineage>
        <taxon>Eukaryota</taxon>
        <taxon>Sar</taxon>
        <taxon>Alveolata</taxon>
        <taxon>Ciliophora</taxon>
        <taxon>Intramacronucleata</taxon>
        <taxon>Oligohymenophorea</taxon>
        <taxon>Peniculida</taxon>
        <taxon>Parameciidae</taxon>
        <taxon>Paramecium</taxon>
    </lineage>
</organism>
<dbReference type="Proteomes" id="UP000692954">
    <property type="component" value="Unassembled WGS sequence"/>
</dbReference>
<evidence type="ECO:0000259" key="2">
    <source>
        <dbReference type="PROSITE" id="PS50011"/>
    </source>
</evidence>
<dbReference type="GO" id="GO:0044773">
    <property type="term" value="P:mitotic DNA damage checkpoint signaling"/>
    <property type="evidence" value="ECO:0007669"/>
    <property type="project" value="TreeGrafter"/>
</dbReference>
<gene>
    <name evidence="3" type="ORF">PSON_ATCC_30995.1.T0650256</name>
</gene>
<sequence>MNKANVFGTAAYTAPEVIAKLQYQSLYDKSVDIWYLEVFWYEMLTGQRLFEGNSQDELINQIVNISYQDIEQKIQNSLNIQYKEKDLIKKMLNKIPIQRIQLQDILANYNLNDNDNQKFIKQIGRQNVDIQKKENDQREKIQQELEKIIKKEYNQKILELESKMDEDMGQIRREIEKQKDEELANKLQIIYEQQKNELEEQIRIKQIELKQQLENAKLQEYDKEQLTQMKILLEIQFQNEVNLFKIKKAEEQQQQIKEYEKKENQEIEEAIRQKILEQEKLIKDQLEIDIYNKYLLEYSFKVIDLEKQQQYQNQKQLEEKKQSLLILLQSQQNTIQMFISNLKQKLQLIKDLDTQVQIKNQLINFIENELKKQEEKVKQNEQRQLTIQQAFQLEQINGQDNKISLEISSDIQEQNNVNNYITEQQRLLEKQVNDKEKIEQLQKEQQKQKEQKEQLNQEKQKIEQQFNNLKQKSDSFQGNIQKFQEKIKLYKKIQYQMQGQEKLQEVIGQYQKVIQDFQVLQQQEKMINQFGLSQQVITYQSFNSKIEEIQWAQNRLKNQIDETNISIEQTDQKFIDENLRQMDQQANNLSDYQEKFIYLSKNGKFQKKQTKQFLKQETVLFSQII</sequence>
<dbReference type="GO" id="GO:0005737">
    <property type="term" value="C:cytoplasm"/>
    <property type="evidence" value="ECO:0007669"/>
    <property type="project" value="TreeGrafter"/>
</dbReference>
<dbReference type="GO" id="GO:0005524">
    <property type="term" value="F:ATP binding"/>
    <property type="evidence" value="ECO:0007669"/>
    <property type="project" value="InterPro"/>
</dbReference>
<dbReference type="PANTHER" id="PTHR44167">
    <property type="entry name" value="OVARIAN-SPECIFIC SERINE/THREONINE-PROTEIN KINASE LOK-RELATED"/>
    <property type="match status" value="1"/>
</dbReference>
<evidence type="ECO:0000256" key="1">
    <source>
        <dbReference type="SAM" id="Coils"/>
    </source>
</evidence>
<feature type="coiled-coil region" evidence="1">
    <location>
        <begin position="553"/>
        <end position="595"/>
    </location>
</feature>
<proteinExistence type="predicted"/>
<feature type="coiled-coil region" evidence="1">
    <location>
        <begin position="314"/>
        <end position="383"/>
    </location>
</feature>
<dbReference type="PROSITE" id="PS50011">
    <property type="entry name" value="PROTEIN_KINASE_DOM"/>
    <property type="match status" value="1"/>
</dbReference>